<feature type="compositionally biased region" description="Low complexity" evidence="1">
    <location>
        <begin position="280"/>
        <end position="295"/>
    </location>
</feature>
<protein>
    <recommendedName>
        <fullName evidence="5">Transmembrane protein</fullName>
    </recommendedName>
</protein>
<keyword evidence="2" id="KW-1133">Transmembrane helix</keyword>
<dbReference type="AlphaFoldDB" id="A0A371DFT6"/>
<evidence type="ECO:0000256" key="2">
    <source>
        <dbReference type="SAM" id="Phobius"/>
    </source>
</evidence>
<keyword evidence="2" id="KW-0472">Membrane</keyword>
<proteinExistence type="predicted"/>
<evidence type="ECO:0008006" key="5">
    <source>
        <dbReference type="Google" id="ProtNLM"/>
    </source>
</evidence>
<feature type="region of interest" description="Disordered" evidence="1">
    <location>
        <begin position="311"/>
        <end position="335"/>
    </location>
</feature>
<feature type="compositionally biased region" description="Low complexity" evidence="1">
    <location>
        <begin position="323"/>
        <end position="335"/>
    </location>
</feature>
<organism evidence="3 4">
    <name type="scientific">Lentinus brumalis</name>
    <dbReference type="NCBI Taxonomy" id="2498619"/>
    <lineage>
        <taxon>Eukaryota</taxon>
        <taxon>Fungi</taxon>
        <taxon>Dikarya</taxon>
        <taxon>Basidiomycota</taxon>
        <taxon>Agaricomycotina</taxon>
        <taxon>Agaricomycetes</taxon>
        <taxon>Polyporales</taxon>
        <taxon>Polyporaceae</taxon>
        <taxon>Lentinus</taxon>
    </lineage>
</organism>
<sequence length="752" mass="80067">MFAGLSLDKRGLHRRLTGGLKRVNKRVYTPTAIFTHEATTTDVVTPPAALTTTTTQQPVTSSVLDSSYWDWSLGSGRLASPKVHNVGVLHLVNHFEPAASCARIRGEYIVTSIISSSSRERHMLHHRRCHPSDVPGLLCDSRGADGSPPYARTRATLAPVFEVCAQNESVRATGGLHEVYCRREQQATPRPSGYASAFRTPPSLVSKFLVTPSDPNTITPVDTNTVTSSSTTVSITIPGVTNTLSGIGIPVTVTTSTSVTPVLPSTTSTTTSTTPPPTTAPVTTSSSTPVRAPTTLPDATTEVRVTVTSTPAFSHSQSATQLAAGPTSSTTAASGSSTGVVIGGVVAAIVAVAGIVFAVIFFVRRSRRNSDDDDGNDFDPDAFRRQSMMLPQDGGSGSGSGMARAMTYSRGGARPPTMIEQKLAHGPVSYNPTPMPSHPYGYNSYNTFAPGQVMTPTTVNSANPFFSSYAESPMASPVSSVPVYESAYDARGHPVSRAPSNASTPVLSRHTSTASNKPLPEPAVDAQYVDMSRSSVTPFQAAQYAEISRRLNTTPPQPLPLSAVAEEFDHTQEVAMPQHVQQVEPLELQPQISFDEGQRLTGQPTPRESSFPESPFADPNMPNMAAVQSQYIQKRDSTDSFLQAPEPSFTTKERITSIPPTLPDLQIEARPFSPVSLDFPVAPSSVHATPSPFSTTFSIPTPPPNAHFAAERVPEPVAEPAPAATARPRVPAAQRPETVYTMYDEEDAYAGI</sequence>
<evidence type="ECO:0000313" key="3">
    <source>
        <dbReference type="EMBL" id="RDX51409.1"/>
    </source>
</evidence>
<feature type="region of interest" description="Disordered" evidence="1">
    <location>
        <begin position="597"/>
        <end position="622"/>
    </location>
</feature>
<keyword evidence="2" id="KW-0812">Transmembrane</keyword>
<feature type="compositionally biased region" description="Polar residues" evidence="1">
    <location>
        <begin position="498"/>
        <end position="516"/>
    </location>
</feature>
<gene>
    <name evidence="3" type="ORF">OH76DRAFT_1417427</name>
</gene>
<dbReference type="Proteomes" id="UP000256964">
    <property type="component" value="Unassembled WGS sequence"/>
</dbReference>
<dbReference type="EMBL" id="KZ857395">
    <property type="protein sequence ID" value="RDX51409.1"/>
    <property type="molecule type" value="Genomic_DNA"/>
</dbReference>
<keyword evidence="4" id="KW-1185">Reference proteome</keyword>
<feature type="compositionally biased region" description="Polar residues" evidence="1">
    <location>
        <begin position="311"/>
        <end position="321"/>
    </location>
</feature>
<evidence type="ECO:0000256" key="1">
    <source>
        <dbReference type="SAM" id="MobiDB-lite"/>
    </source>
</evidence>
<name>A0A371DFT6_9APHY</name>
<feature type="region of interest" description="Disordered" evidence="1">
    <location>
        <begin position="368"/>
        <end position="402"/>
    </location>
</feature>
<accession>A0A371DFT6</accession>
<feature type="compositionally biased region" description="Low complexity" evidence="1">
    <location>
        <begin position="259"/>
        <end position="273"/>
    </location>
</feature>
<dbReference type="STRING" id="139420.A0A371DFT6"/>
<dbReference type="OrthoDB" id="3263296at2759"/>
<evidence type="ECO:0000313" key="4">
    <source>
        <dbReference type="Proteomes" id="UP000256964"/>
    </source>
</evidence>
<feature type="region of interest" description="Disordered" evidence="1">
    <location>
        <begin position="494"/>
        <end position="521"/>
    </location>
</feature>
<reference evidence="3 4" key="1">
    <citation type="journal article" date="2018" name="Biotechnol. Biofuels">
        <title>Integrative visual omics of the white-rot fungus Polyporus brumalis exposes the biotechnological potential of its oxidative enzymes for delignifying raw plant biomass.</title>
        <authorList>
            <person name="Miyauchi S."/>
            <person name="Rancon A."/>
            <person name="Drula E."/>
            <person name="Hage H."/>
            <person name="Chaduli D."/>
            <person name="Favel A."/>
            <person name="Grisel S."/>
            <person name="Henrissat B."/>
            <person name="Herpoel-Gimbert I."/>
            <person name="Ruiz-Duenas F.J."/>
            <person name="Chevret D."/>
            <person name="Hainaut M."/>
            <person name="Lin J."/>
            <person name="Wang M."/>
            <person name="Pangilinan J."/>
            <person name="Lipzen A."/>
            <person name="Lesage-Meessen L."/>
            <person name="Navarro D."/>
            <person name="Riley R."/>
            <person name="Grigoriev I.V."/>
            <person name="Zhou S."/>
            <person name="Raouche S."/>
            <person name="Rosso M.N."/>
        </authorList>
    </citation>
    <scope>NUCLEOTIDE SEQUENCE [LARGE SCALE GENOMIC DNA]</scope>
    <source>
        <strain evidence="3 4">BRFM 1820</strain>
    </source>
</reference>
<feature type="region of interest" description="Disordered" evidence="1">
    <location>
        <begin position="259"/>
        <end position="295"/>
    </location>
</feature>
<feature type="compositionally biased region" description="Acidic residues" evidence="1">
    <location>
        <begin position="371"/>
        <end position="380"/>
    </location>
</feature>
<feature type="compositionally biased region" description="Polar residues" evidence="1">
    <location>
        <begin position="600"/>
        <end position="612"/>
    </location>
</feature>
<feature type="transmembrane region" description="Helical" evidence="2">
    <location>
        <begin position="340"/>
        <end position="363"/>
    </location>
</feature>